<evidence type="ECO:0000313" key="2">
    <source>
        <dbReference type="EMBL" id="GGD42118.1"/>
    </source>
</evidence>
<gene>
    <name evidence="2" type="ORF">GCM10011335_51030</name>
</gene>
<organism evidence="2 3">
    <name type="scientific">Aureimonas glaciei</name>
    <dbReference type="NCBI Taxonomy" id="1776957"/>
    <lineage>
        <taxon>Bacteria</taxon>
        <taxon>Pseudomonadati</taxon>
        <taxon>Pseudomonadota</taxon>
        <taxon>Alphaproteobacteria</taxon>
        <taxon>Hyphomicrobiales</taxon>
        <taxon>Aurantimonadaceae</taxon>
        <taxon>Aureimonas</taxon>
    </lineage>
</organism>
<feature type="domain" description="N-acetyltransferase" evidence="1">
    <location>
        <begin position="21"/>
        <end position="171"/>
    </location>
</feature>
<evidence type="ECO:0000313" key="3">
    <source>
        <dbReference type="Proteomes" id="UP000613160"/>
    </source>
</evidence>
<dbReference type="Pfam" id="PF00583">
    <property type="entry name" value="Acetyltransf_1"/>
    <property type="match status" value="1"/>
</dbReference>
<dbReference type="RefSeq" id="WP_188855263.1">
    <property type="nucleotide sequence ID" value="NZ_BMJJ01000019.1"/>
</dbReference>
<keyword evidence="3" id="KW-1185">Reference proteome</keyword>
<dbReference type="Proteomes" id="UP000613160">
    <property type="component" value="Unassembled WGS sequence"/>
</dbReference>
<reference evidence="2" key="2">
    <citation type="submission" date="2020-09" db="EMBL/GenBank/DDBJ databases">
        <authorList>
            <person name="Sun Q."/>
            <person name="Zhou Y."/>
        </authorList>
    </citation>
    <scope>NUCLEOTIDE SEQUENCE</scope>
    <source>
        <strain evidence="2">CGMCC 1.15493</strain>
    </source>
</reference>
<dbReference type="SUPFAM" id="SSF55729">
    <property type="entry name" value="Acyl-CoA N-acyltransferases (Nat)"/>
    <property type="match status" value="1"/>
</dbReference>
<dbReference type="AlphaFoldDB" id="A0A916YG94"/>
<dbReference type="InterPro" id="IPR000182">
    <property type="entry name" value="GNAT_dom"/>
</dbReference>
<dbReference type="InterPro" id="IPR016181">
    <property type="entry name" value="Acyl_CoA_acyltransferase"/>
</dbReference>
<dbReference type="EMBL" id="BMJJ01000019">
    <property type="protein sequence ID" value="GGD42118.1"/>
    <property type="molecule type" value="Genomic_DNA"/>
</dbReference>
<dbReference type="Gene3D" id="3.40.630.30">
    <property type="match status" value="1"/>
</dbReference>
<proteinExistence type="predicted"/>
<accession>A0A916YG94</accession>
<evidence type="ECO:0000259" key="1">
    <source>
        <dbReference type="PROSITE" id="PS51186"/>
    </source>
</evidence>
<protein>
    <recommendedName>
        <fullName evidence="1">N-acetyltransferase domain-containing protein</fullName>
    </recommendedName>
</protein>
<sequence>MPAAPSVSASPPDLRRKAPSFAVRRLHKGDVLGFSDHLKRLDAEARRLRFGNPVDDAFLEAYSARTLASDACILGCFVKGRLCGAAELRFLTPDRHAAEGAVSLDPDMRGLGLGGQLFGRLIALARRRGVRRLFLTCLRENRRMQKIARHHGADLAFSDGDIMVEIRRPFAEAETAAREWRDEGQTYVFGVLEWRSGWRERIQRRWRLLSGFVGL</sequence>
<name>A0A916YG94_9HYPH</name>
<dbReference type="PROSITE" id="PS51186">
    <property type="entry name" value="GNAT"/>
    <property type="match status" value="1"/>
</dbReference>
<dbReference type="GO" id="GO:0016747">
    <property type="term" value="F:acyltransferase activity, transferring groups other than amino-acyl groups"/>
    <property type="evidence" value="ECO:0007669"/>
    <property type="project" value="InterPro"/>
</dbReference>
<comment type="caution">
    <text evidence="2">The sequence shown here is derived from an EMBL/GenBank/DDBJ whole genome shotgun (WGS) entry which is preliminary data.</text>
</comment>
<reference evidence="2" key="1">
    <citation type="journal article" date="2014" name="Int. J. Syst. Evol. Microbiol.">
        <title>Complete genome sequence of Corynebacterium casei LMG S-19264T (=DSM 44701T), isolated from a smear-ripened cheese.</title>
        <authorList>
            <consortium name="US DOE Joint Genome Institute (JGI-PGF)"/>
            <person name="Walter F."/>
            <person name="Albersmeier A."/>
            <person name="Kalinowski J."/>
            <person name="Ruckert C."/>
        </authorList>
    </citation>
    <scope>NUCLEOTIDE SEQUENCE</scope>
    <source>
        <strain evidence="2">CGMCC 1.15493</strain>
    </source>
</reference>